<dbReference type="InterPro" id="IPR007325">
    <property type="entry name" value="KFase/CYL"/>
</dbReference>
<comment type="caution">
    <text evidence="2">The sequence shown here is derived from an EMBL/GenBank/DDBJ whole genome shotgun (WGS) entry which is preliminary data.</text>
</comment>
<accession>A0A7M2YXI3</accession>
<dbReference type="SUPFAM" id="SSF102198">
    <property type="entry name" value="Putative cyclase"/>
    <property type="match status" value="1"/>
</dbReference>
<protein>
    <submittedName>
        <fullName evidence="2">Putative cyclase</fullName>
    </submittedName>
</protein>
<keyword evidence="3" id="KW-1185">Reference proteome</keyword>
<dbReference type="AlphaFoldDB" id="A0A7M2YXI3"/>
<evidence type="ECO:0000256" key="1">
    <source>
        <dbReference type="SAM" id="MobiDB-lite"/>
    </source>
</evidence>
<dbReference type="EMBL" id="QQZY01000004">
    <property type="protein sequence ID" value="RDI74440.1"/>
    <property type="molecule type" value="Genomic_DNA"/>
</dbReference>
<dbReference type="Proteomes" id="UP000254134">
    <property type="component" value="Unassembled WGS sequence"/>
</dbReference>
<dbReference type="GO" id="GO:0004061">
    <property type="term" value="F:arylformamidase activity"/>
    <property type="evidence" value="ECO:0007669"/>
    <property type="project" value="InterPro"/>
</dbReference>
<proteinExistence type="predicted"/>
<dbReference type="Gene3D" id="3.50.30.50">
    <property type="entry name" value="Putative cyclase"/>
    <property type="match status" value="1"/>
</dbReference>
<dbReference type="OrthoDB" id="7067800at2"/>
<dbReference type="PANTHER" id="PTHR34861:SF10">
    <property type="entry name" value="CYCLASE"/>
    <property type="match status" value="1"/>
</dbReference>
<evidence type="ECO:0000313" key="3">
    <source>
        <dbReference type="Proteomes" id="UP000254134"/>
    </source>
</evidence>
<name>A0A7M2YXI3_9ACTN</name>
<organism evidence="2 3">
    <name type="scientific">Gaiella occulta</name>
    <dbReference type="NCBI Taxonomy" id="1002870"/>
    <lineage>
        <taxon>Bacteria</taxon>
        <taxon>Bacillati</taxon>
        <taxon>Actinomycetota</taxon>
        <taxon>Thermoleophilia</taxon>
        <taxon>Gaiellales</taxon>
        <taxon>Gaiellaceae</taxon>
        <taxon>Gaiella</taxon>
    </lineage>
</organism>
<evidence type="ECO:0000313" key="2">
    <source>
        <dbReference type="EMBL" id="RDI74440.1"/>
    </source>
</evidence>
<dbReference type="Pfam" id="PF04199">
    <property type="entry name" value="Cyclase"/>
    <property type="match status" value="1"/>
</dbReference>
<dbReference type="RefSeq" id="WP_147281255.1">
    <property type="nucleotide sequence ID" value="NZ_QQZY01000004.1"/>
</dbReference>
<gene>
    <name evidence="2" type="ORF">Gocc_2016</name>
</gene>
<feature type="region of interest" description="Disordered" evidence="1">
    <location>
        <begin position="55"/>
        <end position="87"/>
    </location>
</feature>
<reference evidence="2 3" key="1">
    <citation type="submission" date="2018-07" db="EMBL/GenBank/DDBJ databases">
        <title>High-quality-draft genome sequence of Gaiella occulta.</title>
        <authorList>
            <person name="Severino R."/>
            <person name="Froufe H.J.C."/>
            <person name="Rainey F.A."/>
            <person name="Barroso C."/>
            <person name="Albuquerque L."/>
            <person name="Lobo-Da-Cunha A."/>
            <person name="Da Costa M.S."/>
            <person name="Egas C."/>
        </authorList>
    </citation>
    <scope>NUCLEOTIDE SEQUENCE [LARGE SCALE GENOMIC DNA]</scope>
    <source>
        <strain evidence="2 3">F2-233</strain>
    </source>
</reference>
<dbReference type="InterPro" id="IPR037175">
    <property type="entry name" value="KFase_sf"/>
</dbReference>
<dbReference type="PANTHER" id="PTHR34861">
    <property type="match status" value="1"/>
</dbReference>
<sequence>MEISAALTRKQELARRNWGRWGGDDERGTLNLLGPAEITAAASLVRLGEALPLAQELDRKTPTPPRRPAPAHFMHRDGGDYLRSGDPPPRAQFSDDSMLLALHTATHVDALAHVWHGEELYNGFSRETVTSTGAHRCGAETLGPIVGRGILLDVATALGADVLPVDHAVRVEDLERCLELAKLELHPADIVLIRTGWWSACAASESTFAREPGPNLDTACWLAEQDIAAVGSDNFALEVLPSGFDEFVFPVHELLLRDCGMPIFEGLALDDLAQRSIYEFMFVAAPLPIVGGTASPLNPLAVI</sequence>
<dbReference type="GO" id="GO:0019441">
    <property type="term" value="P:L-tryptophan catabolic process to kynurenine"/>
    <property type="evidence" value="ECO:0007669"/>
    <property type="project" value="InterPro"/>
</dbReference>
<reference evidence="3" key="2">
    <citation type="journal article" date="2019" name="MicrobiologyOpen">
        <title>High-quality draft genome sequence of Gaiella occulta isolated from a 150 meter deep mineral water borehole and comparison with the genome sequences of other deep-branching lineages of the phylum Actinobacteria.</title>
        <authorList>
            <person name="Severino R."/>
            <person name="Froufe H.J.C."/>
            <person name="Barroso C."/>
            <person name="Albuquerque L."/>
            <person name="Lobo-da-Cunha A."/>
            <person name="da Costa M.S."/>
            <person name="Egas C."/>
        </authorList>
    </citation>
    <scope>NUCLEOTIDE SEQUENCE [LARGE SCALE GENOMIC DNA]</scope>
    <source>
        <strain evidence="3">F2-233</strain>
    </source>
</reference>